<dbReference type="GO" id="GO:0006629">
    <property type="term" value="P:lipid metabolic process"/>
    <property type="evidence" value="ECO:0007669"/>
    <property type="project" value="InterPro"/>
</dbReference>
<proteinExistence type="predicted"/>
<evidence type="ECO:0000256" key="1">
    <source>
        <dbReference type="ARBA" id="ARBA00004123"/>
    </source>
</evidence>
<dbReference type="KEGG" id="dzi:111316651"/>
<dbReference type="OrthoDB" id="438440at2759"/>
<dbReference type="GO" id="GO:0006952">
    <property type="term" value="P:defense response"/>
    <property type="evidence" value="ECO:0007669"/>
    <property type="project" value="UniProtKB-KW"/>
</dbReference>
<keyword evidence="5" id="KW-0611">Plant defense</keyword>
<dbReference type="Proteomes" id="UP000515121">
    <property type="component" value="Unplaced"/>
</dbReference>
<dbReference type="GO" id="GO:0052689">
    <property type="term" value="F:carboxylic ester hydrolase activity"/>
    <property type="evidence" value="ECO:0007669"/>
    <property type="project" value="InterPro"/>
</dbReference>
<name>A0A6P6BBI0_DURZI</name>
<evidence type="ECO:0000256" key="4">
    <source>
        <dbReference type="ARBA" id="ARBA00022801"/>
    </source>
</evidence>
<dbReference type="InterPro" id="IPR029058">
    <property type="entry name" value="AB_hydrolase_fold"/>
</dbReference>
<evidence type="ECO:0000313" key="11">
    <source>
        <dbReference type="RefSeq" id="XP_022774435.1"/>
    </source>
</evidence>
<evidence type="ECO:0000256" key="2">
    <source>
        <dbReference type="ARBA" id="ARBA00004496"/>
    </source>
</evidence>
<organism evidence="10 11">
    <name type="scientific">Durio zibethinus</name>
    <name type="common">Durian</name>
    <dbReference type="NCBI Taxonomy" id="66656"/>
    <lineage>
        <taxon>Eukaryota</taxon>
        <taxon>Viridiplantae</taxon>
        <taxon>Streptophyta</taxon>
        <taxon>Embryophyta</taxon>
        <taxon>Tracheophyta</taxon>
        <taxon>Spermatophyta</taxon>
        <taxon>Magnoliopsida</taxon>
        <taxon>eudicotyledons</taxon>
        <taxon>Gunneridae</taxon>
        <taxon>Pentapetalae</taxon>
        <taxon>rosids</taxon>
        <taxon>malvids</taxon>
        <taxon>Malvales</taxon>
        <taxon>Malvaceae</taxon>
        <taxon>Helicteroideae</taxon>
        <taxon>Durio</taxon>
    </lineage>
</organism>
<keyword evidence="7" id="KW-0175">Coiled coil</keyword>
<dbReference type="AlphaFoldDB" id="A0A6P6BBI0"/>
<accession>A0A6P6BBI0</accession>
<dbReference type="PANTHER" id="PTHR46898:SF3">
    <property type="entry name" value="FUNGAL LIPASE-LIKE DOMAIN-CONTAINING PROTEIN"/>
    <property type="match status" value="1"/>
</dbReference>
<keyword evidence="10" id="KW-1185">Reference proteome</keyword>
<gene>
    <name evidence="11" type="primary">LOC111316651</name>
</gene>
<feature type="coiled-coil region" evidence="7">
    <location>
        <begin position="314"/>
        <end position="341"/>
    </location>
</feature>
<feature type="domain" description="EDS1 EP" evidence="9">
    <location>
        <begin position="357"/>
        <end position="571"/>
    </location>
</feature>
<evidence type="ECO:0000259" key="9">
    <source>
        <dbReference type="Pfam" id="PF18117"/>
    </source>
</evidence>
<comment type="subcellular location">
    <subcellularLocation>
        <location evidence="2">Cytoplasm</location>
    </subcellularLocation>
    <subcellularLocation>
        <location evidence="1">Nucleus</location>
    </subcellularLocation>
</comment>
<dbReference type="PANTHER" id="PTHR46898">
    <property type="entry name" value="SENESCENCE-ASSOCIATED CARBOXYLESTERASE 101"/>
    <property type="match status" value="1"/>
</dbReference>
<keyword evidence="4" id="KW-0378">Hydrolase</keyword>
<protein>
    <submittedName>
        <fullName evidence="11">Senescence-associated carboxylesterase 101 isoform X1</fullName>
    </submittedName>
</protein>
<dbReference type="GeneID" id="111316651"/>
<evidence type="ECO:0000256" key="6">
    <source>
        <dbReference type="ARBA" id="ARBA00023242"/>
    </source>
</evidence>
<reference evidence="11" key="1">
    <citation type="submission" date="2025-08" db="UniProtKB">
        <authorList>
            <consortium name="RefSeq"/>
        </authorList>
    </citation>
    <scope>IDENTIFICATION</scope>
    <source>
        <tissue evidence="11">Fruit stalk</tissue>
    </source>
</reference>
<dbReference type="Pfam" id="PF01764">
    <property type="entry name" value="Lipase_3"/>
    <property type="match status" value="1"/>
</dbReference>
<evidence type="ECO:0000256" key="7">
    <source>
        <dbReference type="SAM" id="Coils"/>
    </source>
</evidence>
<dbReference type="CDD" id="cd00519">
    <property type="entry name" value="Lipase_3"/>
    <property type="match status" value="1"/>
</dbReference>
<dbReference type="RefSeq" id="XP_022774435.1">
    <property type="nucleotide sequence ID" value="XM_022918700.1"/>
</dbReference>
<dbReference type="SUPFAM" id="SSF53474">
    <property type="entry name" value="alpha/beta-Hydrolases"/>
    <property type="match status" value="1"/>
</dbReference>
<keyword evidence="3" id="KW-0963">Cytoplasm</keyword>
<sequence>MNQLFSSGSEVANFMVSSGLLKLSWAKILDCYRGVNLNEPQRGFSWKAYQEANINIIVFIKSPICTESHLQEPELVSSTDLKNSFPFFEFLCSNGHSFSIHKAAITLFAAQMTELLQLKAQCDGSSNPLIVTGHGLGGSVASLFTLWLLESLDVSTAKRQRPLCVTFGSPLVGDKGFQQAISEHLARHSCFLHVAASKDIVPRLFITPHPLYTTGLTSQPDYYTPFGTFLLCCEMGCTCSENPEAISKLLVAMGLARAGNEEQLIVDYGRVVEQLESLIICKGISQLSDLMPNSLRAGTILQLEAIGLQKGQNQQLQNNDFDNLIKNLEKLEESCMLSKRKAFDPAKKLNVIKISMASLEWYKKVSKAKEIGYYDCYKNRFSRPDKDIDRHKKLLTNYWKDIVAQTEKNPQKEPVCLRKRWLLAGATYRRMIEPLDIADYYKTGQKNYTTVGRSHHYIKLEKWLEEAEKQNGFSISKKKNVDVILTDDSCFWAHVEEARIWCKSLDNNADASIRERELPRQKLMEFEQYAMEQIKKSAVSSEIFLKGSSFMQWWKEYEKIIEPDRNSPLIDFMKTCKYHQYASSGCLVLN</sequence>
<dbReference type="Pfam" id="PF18117">
    <property type="entry name" value="EDS1_EP"/>
    <property type="match status" value="1"/>
</dbReference>
<evidence type="ECO:0000313" key="10">
    <source>
        <dbReference type="Proteomes" id="UP000515121"/>
    </source>
</evidence>
<evidence type="ECO:0000256" key="3">
    <source>
        <dbReference type="ARBA" id="ARBA00022490"/>
    </source>
</evidence>
<keyword evidence="6" id="KW-0539">Nucleus</keyword>
<evidence type="ECO:0000259" key="8">
    <source>
        <dbReference type="Pfam" id="PF01764"/>
    </source>
</evidence>
<dbReference type="Gene3D" id="3.40.50.1820">
    <property type="entry name" value="alpha/beta hydrolase"/>
    <property type="match status" value="1"/>
</dbReference>
<evidence type="ECO:0000256" key="5">
    <source>
        <dbReference type="ARBA" id="ARBA00022821"/>
    </source>
</evidence>
<feature type="domain" description="Fungal lipase-type" evidence="8">
    <location>
        <begin position="101"/>
        <end position="205"/>
    </location>
</feature>
<dbReference type="InterPro" id="IPR041266">
    <property type="entry name" value="EDS1_EP"/>
</dbReference>
<dbReference type="GO" id="GO:0005737">
    <property type="term" value="C:cytoplasm"/>
    <property type="evidence" value="ECO:0007669"/>
    <property type="project" value="UniProtKB-SubCell"/>
</dbReference>
<dbReference type="InterPro" id="IPR002921">
    <property type="entry name" value="Fungal_lipase-type"/>
</dbReference>
<dbReference type="GO" id="GO:0005634">
    <property type="term" value="C:nucleus"/>
    <property type="evidence" value="ECO:0007669"/>
    <property type="project" value="UniProtKB-SubCell"/>
</dbReference>
<dbReference type="InterPro" id="IPR044603">
    <property type="entry name" value="SAG101-like"/>
</dbReference>